<evidence type="ECO:0000313" key="1">
    <source>
        <dbReference type="EMBL" id="OGG41577.1"/>
    </source>
</evidence>
<organism evidence="1 2">
    <name type="scientific">Candidatus Kaiserbacteria bacterium RIFCSPHIGHO2_01_FULL_46_22</name>
    <dbReference type="NCBI Taxonomy" id="1798475"/>
    <lineage>
        <taxon>Bacteria</taxon>
        <taxon>Candidatus Kaiseribacteriota</taxon>
    </lineage>
</organism>
<sequence>MAESGRVIQTKFTVATWIIGKTRRSQAVESVKKMSVKKIKGTSLSLIEVLPSSVVSIFPTMGLRFMYRLRGELLGSRFDSEEGVRSSASRIKTACIDSVYDKYVTLIENAGARTDITISSERDDFVAKTRLSVQLSDRVLVVKIIASPAGMLTITAQHTGDERNPELPSVSWEFESENKESLQKFKAILAGEARADWEEEG</sequence>
<comment type="caution">
    <text evidence="1">The sequence shown here is derived from an EMBL/GenBank/DDBJ whole genome shotgun (WGS) entry which is preliminary data.</text>
</comment>
<gene>
    <name evidence="1" type="ORF">A2837_00335</name>
</gene>
<dbReference type="EMBL" id="MFKO01000007">
    <property type="protein sequence ID" value="OGG41577.1"/>
    <property type="molecule type" value="Genomic_DNA"/>
</dbReference>
<reference evidence="1 2" key="1">
    <citation type="journal article" date="2016" name="Nat. Commun.">
        <title>Thousands of microbial genomes shed light on interconnected biogeochemical processes in an aquifer system.</title>
        <authorList>
            <person name="Anantharaman K."/>
            <person name="Brown C.T."/>
            <person name="Hug L.A."/>
            <person name="Sharon I."/>
            <person name="Castelle C.J."/>
            <person name="Probst A.J."/>
            <person name="Thomas B.C."/>
            <person name="Singh A."/>
            <person name="Wilkins M.J."/>
            <person name="Karaoz U."/>
            <person name="Brodie E.L."/>
            <person name="Williams K.H."/>
            <person name="Hubbard S.S."/>
            <person name="Banfield J.F."/>
        </authorList>
    </citation>
    <scope>NUCLEOTIDE SEQUENCE [LARGE SCALE GENOMIC DNA]</scope>
</reference>
<name>A0A1F6BYJ9_9BACT</name>
<dbReference type="STRING" id="1798475.A2837_00335"/>
<accession>A0A1F6BYJ9</accession>
<evidence type="ECO:0000313" key="2">
    <source>
        <dbReference type="Proteomes" id="UP000176322"/>
    </source>
</evidence>
<proteinExistence type="predicted"/>
<protein>
    <submittedName>
        <fullName evidence="1">Uncharacterized protein</fullName>
    </submittedName>
</protein>
<dbReference type="Proteomes" id="UP000176322">
    <property type="component" value="Unassembled WGS sequence"/>
</dbReference>
<dbReference type="AlphaFoldDB" id="A0A1F6BYJ9"/>